<comment type="caution">
    <text evidence="2">The sequence shown here is derived from an EMBL/GenBank/DDBJ whole genome shotgun (WGS) entry which is preliminary data.</text>
</comment>
<feature type="non-terminal residue" evidence="2">
    <location>
        <position position="1"/>
    </location>
</feature>
<feature type="transmembrane region" description="Helical" evidence="1">
    <location>
        <begin position="220"/>
        <end position="241"/>
    </location>
</feature>
<proteinExistence type="predicted"/>
<sequence length="320" mass="36455">AVVSYGLQTFWPDSTAQVAWNAGSSDSFKLNQRRSIRSGVGQDHVRHQGQLFKMNPNRRVGILPKDENDVGDLGSITMKEILHKDVEDMELNGEIDRSFAAYHRFSSQRIQFYENRRFNLLCMNDILAAIYICLGCAILLVSLIFRPSNQLFSGNLTCYAGYCFVQNMNRSSVMPAHHHPHTDAYHPYNWIPSLIASALIAYGLVVLFRITLITINAGNINNWAVAVFCLFGVIHACQHLDRNWFGAFRPIFWLEGVSHTFFEPLLIIVACFLTTIQAVVNLPYVQFQRLDHYSELVRHSILVQESEKRNNNEDLSDTVG</sequence>
<feature type="transmembrane region" description="Helical" evidence="1">
    <location>
        <begin position="261"/>
        <end position="280"/>
    </location>
</feature>
<name>A0A504WY10_FASGI</name>
<organism evidence="2 3">
    <name type="scientific">Fasciola gigantica</name>
    <name type="common">Giant liver fluke</name>
    <dbReference type="NCBI Taxonomy" id="46835"/>
    <lineage>
        <taxon>Eukaryota</taxon>
        <taxon>Metazoa</taxon>
        <taxon>Spiralia</taxon>
        <taxon>Lophotrochozoa</taxon>
        <taxon>Platyhelminthes</taxon>
        <taxon>Trematoda</taxon>
        <taxon>Digenea</taxon>
        <taxon>Plagiorchiida</taxon>
        <taxon>Echinostomata</taxon>
        <taxon>Echinostomatoidea</taxon>
        <taxon>Fasciolidae</taxon>
        <taxon>Fasciola</taxon>
    </lineage>
</organism>
<protein>
    <submittedName>
        <fullName evidence="2">Uncharacterized protein</fullName>
    </submittedName>
</protein>
<dbReference type="OrthoDB" id="10402454at2759"/>
<evidence type="ECO:0000256" key="1">
    <source>
        <dbReference type="SAM" id="Phobius"/>
    </source>
</evidence>
<keyword evidence="1" id="KW-1133">Transmembrane helix</keyword>
<keyword evidence="1" id="KW-0812">Transmembrane</keyword>
<dbReference type="Proteomes" id="UP000316759">
    <property type="component" value="Unassembled WGS sequence"/>
</dbReference>
<keyword evidence="1" id="KW-0472">Membrane</keyword>
<reference evidence="2 3" key="1">
    <citation type="submission" date="2019-04" db="EMBL/GenBank/DDBJ databases">
        <title>Annotation for the trematode Fasciola gigantica.</title>
        <authorList>
            <person name="Choi Y.-J."/>
        </authorList>
    </citation>
    <scope>NUCLEOTIDE SEQUENCE [LARGE SCALE GENOMIC DNA]</scope>
    <source>
        <strain evidence="2">Uganda_cow_1</strain>
    </source>
</reference>
<dbReference type="EMBL" id="SUNJ01016023">
    <property type="protein sequence ID" value="TPP39599.1"/>
    <property type="molecule type" value="Genomic_DNA"/>
</dbReference>
<dbReference type="AlphaFoldDB" id="A0A504WY10"/>
<evidence type="ECO:0000313" key="2">
    <source>
        <dbReference type="EMBL" id="TPP39599.1"/>
    </source>
</evidence>
<keyword evidence="3" id="KW-1185">Reference proteome</keyword>
<feature type="transmembrane region" description="Helical" evidence="1">
    <location>
        <begin position="190"/>
        <end position="208"/>
    </location>
</feature>
<feature type="transmembrane region" description="Helical" evidence="1">
    <location>
        <begin position="126"/>
        <end position="145"/>
    </location>
</feature>
<evidence type="ECO:0000313" key="3">
    <source>
        <dbReference type="Proteomes" id="UP000316759"/>
    </source>
</evidence>
<accession>A0A504WY10</accession>
<gene>
    <name evidence="2" type="ORF">FGIG_06571</name>
</gene>